<dbReference type="InterPro" id="IPR001387">
    <property type="entry name" value="Cro/C1-type_HTH"/>
</dbReference>
<dbReference type="Gene3D" id="1.10.260.40">
    <property type="entry name" value="lambda repressor-like DNA-binding domains"/>
    <property type="match status" value="1"/>
</dbReference>
<dbReference type="Pfam" id="PF13443">
    <property type="entry name" value="HTH_26"/>
    <property type="match status" value="1"/>
</dbReference>
<comment type="caution">
    <text evidence="2">The sequence shown here is derived from an EMBL/GenBank/DDBJ whole genome shotgun (WGS) entry which is preliminary data.</text>
</comment>
<gene>
    <name evidence="2" type="ORF">DWZ25_10805</name>
</gene>
<dbReference type="InterPro" id="IPR010982">
    <property type="entry name" value="Lambda_DNA-bd_dom_sf"/>
</dbReference>
<evidence type="ECO:0000313" key="3">
    <source>
        <dbReference type="Proteomes" id="UP000260782"/>
    </source>
</evidence>
<accession>A0A3E2TVL6</accession>
<organism evidence="2 3">
    <name type="scientific">Faecalibacterium prausnitzii</name>
    <dbReference type="NCBI Taxonomy" id="853"/>
    <lineage>
        <taxon>Bacteria</taxon>
        <taxon>Bacillati</taxon>
        <taxon>Bacillota</taxon>
        <taxon>Clostridia</taxon>
        <taxon>Eubacteriales</taxon>
        <taxon>Oscillospiraceae</taxon>
        <taxon>Faecalibacterium</taxon>
    </lineage>
</organism>
<sequence>MRISYNKLWKMLIDKGMKKSDLREKSGISSASLAKLGKGENITTDVLLRICEVMDCRIEDILETIRE</sequence>
<dbReference type="RefSeq" id="WP_117530007.1">
    <property type="nucleotide sequence ID" value="NZ_JAWHPQ010000003.1"/>
</dbReference>
<dbReference type="GO" id="GO:0003677">
    <property type="term" value="F:DNA binding"/>
    <property type="evidence" value="ECO:0007669"/>
    <property type="project" value="InterPro"/>
</dbReference>
<dbReference type="Proteomes" id="UP000260782">
    <property type="component" value="Unassembled WGS sequence"/>
</dbReference>
<dbReference type="AlphaFoldDB" id="A0A3E2TVL6"/>
<dbReference type="SUPFAM" id="SSF47413">
    <property type="entry name" value="lambda repressor-like DNA-binding domains"/>
    <property type="match status" value="1"/>
</dbReference>
<name>A0A3E2TVL6_9FIRM</name>
<dbReference type="PANTHER" id="PTHR37301">
    <property type="entry name" value="DNA-BINDING PROTEIN-RELATED"/>
    <property type="match status" value="1"/>
</dbReference>
<feature type="domain" description="HTH cro/C1-type" evidence="1">
    <location>
        <begin position="8"/>
        <end position="61"/>
    </location>
</feature>
<dbReference type="PROSITE" id="PS50943">
    <property type="entry name" value="HTH_CROC1"/>
    <property type="match status" value="1"/>
</dbReference>
<dbReference type="PANTHER" id="PTHR37301:SF1">
    <property type="entry name" value="DNA-BINDING PROTEIN"/>
    <property type="match status" value="1"/>
</dbReference>
<reference evidence="2 3" key="1">
    <citation type="submission" date="2018-08" db="EMBL/GenBank/DDBJ databases">
        <title>A genome reference for cultivated species of the human gut microbiota.</title>
        <authorList>
            <person name="Zou Y."/>
            <person name="Xue W."/>
            <person name="Luo G."/>
        </authorList>
    </citation>
    <scope>NUCLEOTIDE SEQUENCE [LARGE SCALE GENOMIC DNA]</scope>
    <source>
        <strain evidence="2 3">AF31-14AC</strain>
    </source>
</reference>
<dbReference type="CDD" id="cd00093">
    <property type="entry name" value="HTH_XRE"/>
    <property type="match status" value="1"/>
</dbReference>
<evidence type="ECO:0000313" key="2">
    <source>
        <dbReference type="EMBL" id="RGB84271.1"/>
    </source>
</evidence>
<proteinExistence type="predicted"/>
<evidence type="ECO:0000259" key="1">
    <source>
        <dbReference type="PROSITE" id="PS50943"/>
    </source>
</evidence>
<dbReference type="EMBL" id="QVES01000012">
    <property type="protein sequence ID" value="RGB84271.1"/>
    <property type="molecule type" value="Genomic_DNA"/>
</dbReference>
<protein>
    <submittedName>
        <fullName evidence="2">XRE family transcriptional regulator</fullName>
    </submittedName>
</protein>